<evidence type="ECO:0000313" key="4">
    <source>
        <dbReference type="WBParaSite" id="TASK_0000656001-mRNA-1"/>
    </source>
</evidence>
<accession>A0A0R3W891</accession>
<dbReference type="EMBL" id="UYRS01018513">
    <property type="protein sequence ID" value="VDK36951.1"/>
    <property type="molecule type" value="Genomic_DNA"/>
</dbReference>
<name>A0A0R3W891_TAEAS</name>
<proteinExistence type="predicted"/>
<keyword evidence="1" id="KW-0732">Signal</keyword>
<sequence>MICRFFVLLLVHPQHPYVASHHPIETPNINLSTHLCIFASHVISQDFPCPRVHKTSYTIKYYTHTLSFSDNQSHHTCLLCTYASMFESYSQPTEPPHHFLRYPYSTSRYR</sequence>
<feature type="signal peptide" evidence="1">
    <location>
        <begin position="1"/>
        <end position="20"/>
    </location>
</feature>
<keyword evidence="3" id="KW-1185">Reference proteome</keyword>
<dbReference type="WBParaSite" id="TASK_0000656001-mRNA-1">
    <property type="protein sequence ID" value="TASK_0000656001-mRNA-1"/>
    <property type="gene ID" value="TASK_0000656001"/>
</dbReference>
<gene>
    <name evidence="2" type="ORF">TASK_LOCUS6561</name>
</gene>
<organism evidence="4">
    <name type="scientific">Taenia asiatica</name>
    <name type="common">Asian tapeworm</name>
    <dbReference type="NCBI Taxonomy" id="60517"/>
    <lineage>
        <taxon>Eukaryota</taxon>
        <taxon>Metazoa</taxon>
        <taxon>Spiralia</taxon>
        <taxon>Lophotrochozoa</taxon>
        <taxon>Platyhelminthes</taxon>
        <taxon>Cestoda</taxon>
        <taxon>Eucestoda</taxon>
        <taxon>Cyclophyllidea</taxon>
        <taxon>Taeniidae</taxon>
        <taxon>Taenia</taxon>
    </lineage>
</organism>
<feature type="chain" id="PRO_5043132628" evidence="1">
    <location>
        <begin position="21"/>
        <end position="110"/>
    </location>
</feature>
<evidence type="ECO:0000313" key="2">
    <source>
        <dbReference type="EMBL" id="VDK36951.1"/>
    </source>
</evidence>
<protein>
    <submittedName>
        <fullName evidence="4">Secreted protein</fullName>
    </submittedName>
</protein>
<evidence type="ECO:0000313" key="3">
    <source>
        <dbReference type="Proteomes" id="UP000282613"/>
    </source>
</evidence>
<reference evidence="2 3" key="2">
    <citation type="submission" date="2018-11" db="EMBL/GenBank/DDBJ databases">
        <authorList>
            <consortium name="Pathogen Informatics"/>
        </authorList>
    </citation>
    <scope>NUCLEOTIDE SEQUENCE [LARGE SCALE GENOMIC DNA]</scope>
</reference>
<evidence type="ECO:0000256" key="1">
    <source>
        <dbReference type="SAM" id="SignalP"/>
    </source>
</evidence>
<dbReference type="AlphaFoldDB" id="A0A0R3W891"/>
<dbReference type="Proteomes" id="UP000282613">
    <property type="component" value="Unassembled WGS sequence"/>
</dbReference>
<reference evidence="4" key="1">
    <citation type="submission" date="2017-02" db="UniProtKB">
        <authorList>
            <consortium name="WormBaseParasite"/>
        </authorList>
    </citation>
    <scope>IDENTIFICATION</scope>
</reference>